<evidence type="ECO:0000256" key="14">
    <source>
        <dbReference type="PIRSR" id="PIRSR618044-2"/>
    </source>
</evidence>
<feature type="signal peptide" evidence="16">
    <location>
        <begin position="1"/>
        <end position="36"/>
    </location>
</feature>
<dbReference type="InterPro" id="IPR018044">
    <property type="entry name" value="Peptidase_S11"/>
</dbReference>
<dbReference type="Pfam" id="PF00768">
    <property type="entry name" value="Peptidase_S11"/>
    <property type="match status" value="1"/>
</dbReference>
<dbReference type="GO" id="GO:0071555">
    <property type="term" value="P:cell wall organization"/>
    <property type="evidence" value="ECO:0007669"/>
    <property type="project" value="UniProtKB-KW"/>
</dbReference>
<dbReference type="SUPFAM" id="SSF69189">
    <property type="entry name" value="Penicillin-binding protein associated domain"/>
    <property type="match status" value="1"/>
</dbReference>
<dbReference type="PANTHER" id="PTHR21581">
    <property type="entry name" value="D-ALANYL-D-ALANINE CARBOXYPEPTIDASE"/>
    <property type="match status" value="1"/>
</dbReference>
<evidence type="ECO:0000256" key="16">
    <source>
        <dbReference type="SAM" id="SignalP"/>
    </source>
</evidence>
<sequence>MNKIIKCINIKNLAKILVIALLISTCSVVVPVSVSAEDMGTQVDTDVSTSLVSGKSGILMEPSSGTVLYEFNPDERLQIASVTKTMTMLLIFDALESGKISYSDMVSTSEHAASMGGSQVFLEPGEQMSVDDMLKAIAISSGNDAAVAMAEFVAGSEDAFVEMMNKKAAALGCENTHFCNCNGLDEPDDHYSSARDVAKISCALIKHSDVFKYTTTWMDTLRGGSFGLSNTNKLLKSYSGANGLKTGSTEKAKYCLSASAERNGLNLVAVVLGAPSTKERFGSAARLLDYGFANYSVVNGEQIVGEIPNLTVQSGTQDTVPVTLMGNTNYIVKKGNEDKVETEINMDSICTAPIQKDQVVGNVVFKVDGQKIGENNIVSMTEVNKINLWELFFKNMKKYFSI</sequence>
<name>A0A2K9P2J2_9FIRM</name>
<keyword evidence="11" id="KW-0961">Cell wall biogenesis/degradation</keyword>
<dbReference type="SMART" id="SM00936">
    <property type="entry name" value="PBP5_C"/>
    <property type="match status" value="1"/>
</dbReference>
<dbReference type="Pfam" id="PF07943">
    <property type="entry name" value="PBP5_C"/>
    <property type="match status" value="1"/>
</dbReference>
<dbReference type="OrthoDB" id="9791132at2"/>
<feature type="active site" evidence="13">
    <location>
        <position position="141"/>
    </location>
</feature>
<feature type="active site" description="Proton acceptor" evidence="13">
    <location>
        <position position="84"/>
    </location>
</feature>
<dbReference type="Gene3D" id="3.40.710.10">
    <property type="entry name" value="DD-peptidase/beta-lactamase superfamily"/>
    <property type="match status" value="1"/>
</dbReference>
<dbReference type="InterPro" id="IPR012907">
    <property type="entry name" value="Peptidase_S11_C"/>
</dbReference>
<gene>
    <name evidence="18" type="ORF">B9O19_01310</name>
</gene>
<dbReference type="UniPathway" id="UPA00219"/>
<evidence type="ECO:0000256" key="1">
    <source>
        <dbReference type="ARBA" id="ARBA00003217"/>
    </source>
</evidence>
<evidence type="ECO:0000256" key="10">
    <source>
        <dbReference type="ARBA" id="ARBA00022984"/>
    </source>
</evidence>
<dbReference type="InterPro" id="IPR012338">
    <property type="entry name" value="Beta-lactam/transpept-like"/>
</dbReference>
<dbReference type="InterPro" id="IPR037167">
    <property type="entry name" value="Peptidase_S11_C_sf"/>
</dbReference>
<dbReference type="AlphaFoldDB" id="A0A2K9P2J2"/>
<dbReference type="EC" id="3.4.16.4" evidence="4"/>
<accession>A0A2K9P2J2</accession>
<evidence type="ECO:0000256" key="8">
    <source>
        <dbReference type="ARBA" id="ARBA00022801"/>
    </source>
</evidence>
<evidence type="ECO:0000256" key="11">
    <source>
        <dbReference type="ARBA" id="ARBA00023316"/>
    </source>
</evidence>
<evidence type="ECO:0000256" key="7">
    <source>
        <dbReference type="ARBA" id="ARBA00022729"/>
    </source>
</evidence>
<dbReference type="Gene3D" id="2.60.410.10">
    <property type="entry name" value="D-Ala-D-Ala carboxypeptidase, C-terminal domain"/>
    <property type="match status" value="1"/>
</dbReference>
<keyword evidence="7 16" id="KW-0732">Signal</keyword>
<evidence type="ECO:0000313" key="19">
    <source>
        <dbReference type="Proteomes" id="UP000235589"/>
    </source>
</evidence>
<keyword evidence="8" id="KW-0378">Hydrolase</keyword>
<keyword evidence="19" id="KW-1185">Reference proteome</keyword>
<feature type="chain" id="PRO_5017966238" description="serine-type D-Ala-D-Ala carboxypeptidase" evidence="16">
    <location>
        <begin position="37"/>
        <end position="402"/>
    </location>
</feature>
<dbReference type="GO" id="GO:0008360">
    <property type="term" value="P:regulation of cell shape"/>
    <property type="evidence" value="ECO:0007669"/>
    <property type="project" value="UniProtKB-KW"/>
</dbReference>
<dbReference type="SUPFAM" id="SSF56601">
    <property type="entry name" value="beta-lactamase/transpeptidase-like"/>
    <property type="match status" value="1"/>
</dbReference>
<evidence type="ECO:0000256" key="13">
    <source>
        <dbReference type="PIRSR" id="PIRSR618044-1"/>
    </source>
</evidence>
<keyword evidence="5 18" id="KW-0121">Carboxypeptidase</keyword>
<evidence type="ECO:0000256" key="12">
    <source>
        <dbReference type="ARBA" id="ARBA00034000"/>
    </source>
</evidence>
<dbReference type="KEGG" id="mpec:B9O19_01310"/>
<dbReference type="InterPro" id="IPR001967">
    <property type="entry name" value="Peptidase_S11_N"/>
</dbReference>
<dbReference type="EMBL" id="CP020991">
    <property type="protein sequence ID" value="AUO19471.1"/>
    <property type="molecule type" value="Genomic_DNA"/>
</dbReference>
<dbReference type="GO" id="GO:0009252">
    <property type="term" value="P:peptidoglycan biosynthetic process"/>
    <property type="evidence" value="ECO:0007669"/>
    <property type="project" value="UniProtKB-UniPathway"/>
</dbReference>
<reference evidence="18 19" key="1">
    <citation type="submission" date="2017-04" db="EMBL/GenBank/DDBJ databases">
        <title>Monoglobus pectinilyticus 14 draft genome.</title>
        <authorList>
            <person name="Kim C."/>
            <person name="Rosendale D.I."/>
            <person name="Kelly W.J."/>
            <person name="Tannock G.W."/>
            <person name="Patchett M.L."/>
            <person name="Jordens J.Z."/>
        </authorList>
    </citation>
    <scope>NUCLEOTIDE SEQUENCE [LARGE SCALE GENOMIC DNA]</scope>
    <source>
        <strain evidence="18 19">14</strain>
    </source>
</reference>
<dbReference type="RefSeq" id="WP_102365675.1">
    <property type="nucleotide sequence ID" value="NZ_CP020991.1"/>
</dbReference>
<feature type="domain" description="Peptidase S11 D-Ala-D-Ala carboxypeptidase A C-terminal" evidence="17">
    <location>
        <begin position="292"/>
        <end position="385"/>
    </location>
</feature>
<evidence type="ECO:0000256" key="9">
    <source>
        <dbReference type="ARBA" id="ARBA00022960"/>
    </source>
</evidence>
<dbReference type="PRINTS" id="PR00725">
    <property type="entry name" value="DADACBPTASE1"/>
</dbReference>
<keyword evidence="6" id="KW-0645">Protease</keyword>
<dbReference type="GeneID" id="98062710"/>
<organism evidence="18 19">
    <name type="scientific">Monoglobus pectinilyticus</name>
    <dbReference type="NCBI Taxonomy" id="1981510"/>
    <lineage>
        <taxon>Bacteria</taxon>
        <taxon>Bacillati</taxon>
        <taxon>Bacillota</taxon>
        <taxon>Clostridia</taxon>
        <taxon>Monoglobales</taxon>
        <taxon>Monoglobaceae</taxon>
        <taxon>Monoglobus</taxon>
    </lineage>
</organism>
<evidence type="ECO:0000256" key="4">
    <source>
        <dbReference type="ARBA" id="ARBA00012448"/>
    </source>
</evidence>
<evidence type="ECO:0000313" key="18">
    <source>
        <dbReference type="EMBL" id="AUO19471.1"/>
    </source>
</evidence>
<comment type="function">
    <text evidence="1">Removes C-terminal D-alanyl residues from sugar-peptide cell wall precursors.</text>
</comment>
<evidence type="ECO:0000259" key="17">
    <source>
        <dbReference type="SMART" id="SM00936"/>
    </source>
</evidence>
<feature type="active site" description="Acyl-ester intermediate" evidence="13">
    <location>
        <position position="81"/>
    </location>
</feature>
<evidence type="ECO:0000256" key="2">
    <source>
        <dbReference type="ARBA" id="ARBA00004752"/>
    </source>
</evidence>
<evidence type="ECO:0000256" key="5">
    <source>
        <dbReference type="ARBA" id="ARBA00022645"/>
    </source>
</evidence>
<evidence type="ECO:0000256" key="15">
    <source>
        <dbReference type="RuleBase" id="RU004016"/>
    </source>
</evidence>
<dbReference type="GO" id="GO:0006508">
    <property type="term" value="P:proteolysis"/>
    <property type="evidence" value="ECO:0007669"/>
    <property type="project" value="UniProtKB-KW"/>
</dbReference>
<feature type="binding site" evidence="14">
    <location>
        <position position="245"/>
    </location>
    <ligand>
        <name>substrate</name>
    </ligand>
</feature>
<evidence type="ECO:0000256" key="3">
    <source>
        <dbReference type="ARBA" id="ARBA00007164"/>
    </source>
</evidence>
<evidence type="ECO:0000256" key="6">
    <source>
        <dbReference type="ARBA" id="ARBA00022670"/>
    </source>
</evidence>
<comment type="catalytic activity">
    <reaction evidence="12">
        <text>Preferential cleavage: (Ac)2-L-Lys-D-Ala-|-D-Ala. Also transpeptidation of peptidyl-alanyl moieties that are N-acyl substituents of D-alanine.</text>
        <dbReference type="EC" id="3.4.16.4"/>
    </reaction>
</comment>
<keyword evidence="9" id="KW-0133">Cell shape</keyword>
<comment type="similarity">
    <text evidence="3 15">Belongs to the peptidase S11 family.</text>
</comment>
<comment type="pathway">
    <text evidence="2">Cell wall biogenesis; peptidoglycan biosynthesis.</text>
</comment>
<keyword evidence="10" id="KW-0573">Peptidoglycan synthesis</keyword>
<dbReference type="Proteomes" id="UP000235589">
    <property type="component" value="Chromosome"/>
</dbReference>
<dbReference type="InterPro" id="IPR015956">
    <property type="entry name" value="Peniciliin-bd_prot_C_sf"/>
</dbReference>
<proteinExistence type="inferred from homology"/>
<dbReference type="GO" id="GO:0009002">
    <property type="term" value="F:serine-type D-Ala-D-Ala carboxypeptidase activity"/>
    <property type="evidence" value="ECO:0007669"/>
    <property type="project" value="UniProtKB-EC"/>
</dbReference>
<dbReference type="PANTHER" id="PTHR21581:SF6">
    <property type="entry name" value="TRAFFICKING PROTEIN PARTICLE COMPLEX SUBUNIT 12"/>
    <property type="match status" value="1"/>
</dbReference>
<protein>
    <recommendedName>
        <fullName evidence="4">serine-type D-Ala-D-Ala carboxypeptidase</fullName>
        <ecNumber evidence="4">3.4.16.4</ecNumber>
    </recommendedName>
</protein>